<dbReference type="AlphaFoldDB" id="A0A1Y5FAX5"/>
<gene>
    <name evidence="1" type="ORF">A9Q84_04940</name>
</gene>
<reference evidence="2" key="1">
    <citation type="journal article" date="2017" name="Proc. Natl. Acad. Sci. U.S.A.">
        <title>Simulation of Deepwater Horizon oil plume reveals substrate specialization within a complex community of hydrocarbon-degraders.</title>
        <authorList>
            <person name="Hu P."/>
            <person name="Dubinsky E.A."/>
            <person name="Probst A.J."/>
            <person name="Wang J."/>
            <person name="Sieber C.M.K."/>
            <person name="Tom L.M."/>
            <person name="Gardinali P."/>
            <person name="Banfield J.F."/>
            <person name="Atlas R.M."/>
            <person name="Andersen G.L."/>
        </authorList>
    </citation>
    <scope>NUCLEOTIDE SEQUENCE [LARGE SCALE GENOMIC DNA]</scope>
</reference>
<dbReference type="Proteomes" id="UP000196531">
    <property type="component" value="Unassembled WGS sequence"/>
</dbReference>
<name>A0A1Y5FAX5_9BACT</name>
<protein>
    <submittedName>
        <fullName evidence="1">Uncharacterized protein</fullName>
    </submittedName>
</protein>
<evidence type="ECO:0000313" key="2">
    <source>
        <dbReference type="Proteomes" id="UP000196531"/>
    </source>
</evidence>
<accession>A0A1Y5FAX5</accession>
<organism evidence="1 2">
    <name type="scientific">Halobacteriovorax marinus</name>
    <dbReference type="NCBI Taxonomy" id="97084"/>
    <lineage>
        <taxon>Bacteria</taxon>
        <taxon>Pseudomonadati</taxon>
        <taxon>Bdellovibrionota</taxon>
        <taxon>Bacteriovoracia</taxon>
        <taxon>Bacteriovoracales</taxon>
        <taxon>Halobacteriovoraceae</taxon>
        <taxon>Halobacteriovorax</taxon>
    </lineage>
</organism>
<comment type="caution">
    <text evidence="1">The sequence shown here is derived from an EMBL/GenBank/DDBJ whole genome shotgun (WGS) entry which is preliminary data.</text>
</comment>
<dbReference type="EMBL" id="MAAO01000004">
    <property type="protein sequence ID" value="OUR98761.1"/>
    <property type="molecule type" value="Genomic_DNA"/>
</dbReference>
<sequence length="252" mass="28153">MKKILFLILVLGGGYYYFTLQEISNNEQNSNQQESHVGKDSNVKTPVAASASIAPGGKIISSGKTSHNHIHQDQSSNTFDVEIVDIPDTNEGESLTSFNEVMSEFASKDLDLERFKETLVAKGLELVVANDKNPYTGNMTIIRTENSLPGTRYFHSQIFYAKDGSPFIQHMSFDYRASEKSFAEAVAAAKKQFKLNATPNVRKEGYYSWNTPDGYLVSVKRMTAEDLKNDPFNAYLKSDVGTIKVTKELEIH</sequence>
<evidence type="ECO:0000313" key="1">
    <source>
        <dbReference type="EMBL" id="OUR98761.1"/>
    </source>
</evidence>
<proteinExistence type="predicted"/>